<dbReference type="SUPFAM" id="SSF53383">
    <property type="entry name" value="PLP-dependent transferases"/>
    <property type="match status" value="1"/>
</dbReference>
<dbReference type="PANTHER" id="PTHR42735">
    <property type="match status" value="1"/>
</dbReference>
<dbReference type="PANTHER" id="PTHR42735:SF4">
    <property type="entry name" value="PYRIDOXAL PHOSPHATE-DEPENDENT DECARBOXYLASE FAMILY PROTEIN"/>
    <property type="match status" value="1"/>
</dbReference>
<evidence type="ECO:0000313" key="5">
    <source>
        <dbReference type="Proteomes" id="UP001221413"/>
    </source>
</evidence>
<reference evidence="4" key="1">
    <citation type="submission" date="2023-01" db="EMBL/GenBank/DDBJ databases">
        <title>The chitinases involved in constricting ring structure development in the nematode-trapping fungus Drechslerella dactyloides.</title>
        <authorList>
            <person name="Wang R."/>
            <person name="Zhang L."/>
            <person name="Tang P."/>
            <person name="Li S."/>
            <person name="Liang L."/>
        </authorList>
    </citation>
    <scope>NUCLEOTIDE SEQUENCE</scope>
    <source>
        <strain evidence="4">YMF1.00031</strain>
    </source>
</reference>
<evidence type="ECO:0000256" key="2">
    <source>
        <dbReference type="ARBA" id="ARBA00022898"/>
    </source>
</evidence>
<dbReference type="Proteomes" id="UP001221413">
    <property type="component" value="Unassembled WGS sequence"/>
</dbReference>
<proteinExistence type="predicted"/>
<dbReference type="EMBL" id="JAQGDS010000007">
    <property type="protein sequence ID" value="KAJ6259348.1"/>
    <property type="molecule type" value="Genomic_DNA"/>
</dbReference>
<evidence type="ECO:0000313" key="4">
    <source>
        <dbReference type="EMBL" id="KAJ6259348.1"/>
    </source>
</evidence>
<dbReference type="AlphaFoldDB" id="A0AAD6IVG4"/>
<protein>
    <submittedName>
        <fullName evidence="4">Uncharacterized protein</fullName>
    </submittedName>
</protein>
<evidence type="ECO:0000256" key="1">
    <source>
        <dbReference type="ARBA" id="ARBA00001933"/>
    </source>
</evidence>
<dbReference type="InterPro" id="IPR015421">
    <property type="entry name" value="PyrdxlP-dep_Trfase_major"/>
</dbReference>
<gene>
    <name evidence="4" type="ORF">Dda_6248</name>
</gene>
<evidence type="ECO:0000256" key="3">
    <source>
        <dbReference type="ARBA" id="ARBA00023239"/>
    </source>
</evidence>
<keyword evidence="3" id="KW-0456">Lyase</keyword>
<sequence length="1023" mass="115201">MGFHPQENTIASRFLHPLFEVPKDLSDAFLRALRGEEDDPDQTDSDSEAGEAQANDLLAGSMEYINTQFSDMFKRLTTGHTVPFFSSRCSGHINMDTTMPALLGYMTAMLSDQNNVAFEASPFTTAIELRVGEQICEMLGYNTDSDKDEPIGWGRITADGAIPNIEALWVARNLKYYPVALRHAVEEGELSYIGESLKHGQSFKVSLCDGTEEEFINCTPWNLMNLAAEEVAELNKRLCDVYGVSQIAMEKALEISIDVDQVARGDTINFKSEAQWQMLPETVDKSPVAFMCPSSHNSWPQNANKYIAQGATVKFVEVGVDSQGRMDTKNLRTKLEHCLENSIPVSSVVLNIGAHGNVDPVAEILEIRNEFRQKGLSFLVHCDAAQGGYYACMVDRKAKTKTNMRNTFYRSESERMAQRSGLCPYPTGGLCYRDGWMRHMIDSTLPDVYQLNCKDSGIGNGWKANFATVSGAWMSHEANLPHGGQDGFQTYLEDRVYNDTKIYSSIAVLADEGPYSIIPLRQLPAEVSGVSVEWVDEQKQFINARILAVDKETLFSDKDAWDLFTELGSDLTMNAFACNFNYRDGNEWVPNSSVTEANIMTARVCNRVSALRNKHDSGGGTLSMSLSKFAQSDHGRFPDNYKQQFKLEGQEDLYYLDNVTMTGQLVDDNQLSRSIEAFKKIVTEEAEYAIARNTIYPDTHSFVMQGEGPVHFVYLPKFHMKNHRYQLIIAGDLPEDVLHMYKEDRARNPDAFYILSNDHFLTLDDIMKCQDFDAVIDKGFLHEPEGIYSSHWIEDARLTNVRVIYKQSLEAEDLKSEYSHQKDESPYPRRLPFFMYGTPTNINIDHIFTASPNIQLNSSIVQCDFDRPLTSEQLHNGMVTVFDNRNEAVMQPMIRTNSPRIVNPHNNWHSPGLHFTRGQKFSVKVYKDYDTSQDPAATPITSGMITLGPCFADSERLNNVPETPVVHMGTGSPRNPYREESAASKAFEAAKKAVESRRLEEHNFPQSLGSGFADAGRKIKKLW</sequence>
<organism evidence="4 5">
    <name type="scientific">Drechslerella dactyloides</name>
    <name type="common">Nematode-trapping fungus</name>
    <name type="synonym">Arthrobotrys dactyloides</name>
    <dbReference type="NCBI Taxonomy" id="74499"/>
    <lineage>
        <taxon>Eukaryota</taxon>
        <taxon>Fungi</taxon>
        <taxon>Dikarya</taxon>
        <taxon>Ascomycota</taxon>
        <taxon>Pezizomycotina</taxon>
        <taxon>Orbiliomycetes</taxon>
        <taxon>Orbiliales</taxon>
        <taxon>Orbiliaceae</taxon>
        <taxon>Drechslerella</taxon>
    </lineage>
</organism>
<dbReference type="InterPro" id="IPR050477">
    <property type="entry name" value="GrpII_AminoAcid_Decarb"/>
</dbReference>
<name>A0AAD6IVG4_DREDA</name>
<accession>A0AAD6IVG4</accession>
<comment type="cofactor">
    <cofactor evidence="1">
        <name>pyridoxal 5'-phosphate</name>
        <dbReference type="ChEBI" id="CHEBI:597326"/>
    </cofactor>
</comment>
<keyword evidence="2" id="KW-0663">Pyridoxal phosphate</keyword>
<keyword evidence="5" id="KW-1185">Reference proteome</keyword>
<dbReference type="InterPro" id="IPR015424">
    <property type="entry name" value="PyrdxlP-dep_Trfase"/>
</dbReference>
<dbReference type="Gene3D" id="3.40.640.10">
    <property type="entry name" value="Type I PLP-dependent aspartate aminotransferase-like (Major domain)"/>
    <property type="match status" value="1"/>
</dbReference>
<comment type="caution">
    <text evidence="4">The sequence shown here is derived from an EMBL/GenBank/DDBJ whole genome shotgun (WGS) entry which is preliminary data.</text>
</comment>